<dbReference type="InterPro" id="IPR026444">
    <property type="entry name" value="Secre_tail"/>
</dbReference>
<proteinExistence type="predicted"/>
<organism evidence="1">
    <name type="scientific">bioreactor metagenome</name>
    <dbReference type="NCBI Taxonomy" id="1076179"/>
    <lineage>
        <taxon>unclassified sequences</taxon>
        <taxon>metagenomes</taxon>
        <taxon>ecological metagenomes</taxon>
    </lineage>
</organism>
<accession>A0A645ET55</accession>
<gene>
    <name evidence="1" type="ORF">SDC9_152455</name>
</gene>
<comment type="caution">
    <text evidence="1">The sequence shown here is derived from an EMBL/GenBank/DDBJ whole genome shotgun (WGS) entry which is preliminary data.</text>
</comment>
<evidence type="ECO:0008006" key="2">
    <source>
        <dbReference type="Google" id="ProtNLM"/>
    </source>
</evidence>
<dbReference type="AlphaFoldDB" id="A0A645ET55"/>
<name>A0A645ET55_9ZZZZ</name>
<sequence length="69" mass="7462">MNKIGIDLKGRTLQINSDGLEYNATVFNLAGLQVCTLKNDVACTLTSAGVYMVRVMTAEGSFSKKITVF</sequence>
<dbReference type="EMBL" id="VSSQ01051117">
    <property type="protein sequence ID" value="MPN05205.1"/>
    <property type="molecule type" value="Genomic_DNA"/>
</dbReference>
<dbReference type="NCBIfam" id="TIGR04183">
    <property type="entry name" value="Por_Secre_tail"/>
    <property type="match status" value="1"/>
</dbReference>
<protein>
    <recommendedName>
        <fullName evidence="2">Secretion system C-terminal sorting domain-containing protein</fullName>
    </recommendedName>
</protein>
<reference evidence="1" key="1">
    <citation type="submission" date="2019-08" db="EMBL/GenBank/DDBJ databases">
        <authorList>
            <person name="Kucharzyk K."/>
            <person name="Murdoch R.W."/>
            <person name="Higgins S."/>
            <person name="Loffler F."/>
        </authorList>
    </citation>
    <scope>NUCLEOTIDE SEQUENCE</scope>
</reference>
<evidence type="ECO:0000313" key="1">
    <source>
        <dbReference type="EMBL" id="MPN05205.1"/>
    </source>
</evidence>